<sequence>MRIKVGFQGVPGSYSEEALINYFGREVDMIAVREFEDVFSELDKNTIEYGVLPIENSSTGAIANVYDLLNRHDYYIVGEICIKVSHCLMGVKGAKIDDIEEVYSHPQGLEQCREYLSSHRDWKLIPYRNTAVSAEYVNEKGSKSLGAIASKRAAELYNLEILAENINMNDTNYTRFAIIGKEMDKSESPDKISIVISTEHKAGCLYNVLKYFAENNINLLKIESRPVAHTPWEYYFYIDYEGNLNDITVINATKEIERNSCYFKLLGNYKKHVDDIEDEGLLCKA</sequence>
<dbReference type="UniPathway" id="UPA00121">
    <property type="reaction ID" value="UER00345"/>
</dbReference>
<keyword evidence="7" id="KW-0456">Lyase</keyword>
<keyword evidence="6" id="KW-0584">Phenylalanine biosynthesis</keyword>
<dbReference type="PANTHER" id="PTHR21022">
    <property type="entry name" value="PREPHENATE DEHYDRATASE P PROTEIN"/>
    <property type="match status" value="1"/>
</dbReference>
<accession>A0A0P8W9Z3</accession>
<dbReference type="GO" id="GO:0009094">
    <property type="term" value="P:L-phenylalanine biosynthetic process"/>
    <property type="evidence" value="ECO:0007669"/>
    <property type="project" value="UniProtKB-UniPathway"/>
</dbReference>
<dbReference type="GO" id="GO:0005737">
    <property type="term" value="C:cytoplasm"/>
    <property type="evidence" value="ECO:0007669"/>
    <property type="project" value="TreeGrafter"/>
</dbReference>
<keyword evidence="5" id="KW-0057">Aromatic amino acid biosynthesis</keyword>
<reference evidence="12 13" key="1">
    <citation type="submission" date="2015-09" db="EMBL/GenBank/DDBJ databases">
        <title>Genome sequence of Oxobacter pfennigii DSM 3222.</title>
        <authorList>
            <person name="Poehlein A."/>
            <person name="Bengelsdorf F.R."/>
            <person name="Schiel-Bengelsdorf B."/>
            <person name="Duerre P."/>
            <person name="Daniel R."/>
        </authorList>
    </citation>
    <scope>NUCLEOTIDE SEQUENCE [LARGE SCALE GENOMIC DNA]</scope>
    <source>
        <strain evidence="12 13">DSM 3222</strain>
    </source>
</reference>
<dbReference type="CDD" id="cd13631">
    <property type="entry name" value="PBP2_Ct-PDT_like"/>
    <property type="match status" value="1"/>
</dbReference>
<evidence type="ECO:0000256" key="6">
    <source>
        <dbReference type="ARBA" id="ARBA00023222"/>
    </source>
</evidence>
<dbReference type="Gene3D" id="3.30.70.260">
    <property type="match status" value="1"/>
</dbReference>
<organism evidence="12 13">
    <name type="scientific">Oxobacter pfennigii</name>
    <dbReference type="NCBI Taxonomy" id="36849"/>
    <lineage>
        <taxon>Bacteria</taxon>
        <taxon>Bacillati</taxon>
        <taxon>Bacillota</taxon>
        <taxon>Clostridia</taxon>
        <taxon>Eubacteriales</taxon>
        <taxon>Clostridiaceae</taxon>
        <taxon>Oxobacter</taxon>
    </lineage>
</organism>
<dbReference type="SUPFAM" id="SSF53850">
    <property type="entry name" value="Periplasmic binding protein-like II"/>
    <property type="match status" value="1"/>
</dbReference>
<evidence type="ECO:0000256" key="3">
    <source>
        <dbReference type="ARBA" id="ARBA00021872"/>
    </source>
</evidence>
<dbReference type="NCBIfam" id="NF008865">
    <property type="entry name" value="PRK11898.1"/>
    <property type="match status" value="1"/>
</dbReference>
<dbReference type="SUPFAM" id="SSF55021">
    <property type="entry name" value="ACT-like"/>
    <property type="match status" value="1"/>
</dbReference>
<dbReference type="Gene3D" id="3.40.190.10">
    <property type="entry name" value="Periplasmic binding protein-like II"/>
    <property type="match status" value="2"/>
</dbReference>
<evidence type="ECO:0000256" key="4">
    <source>
        <dbReference type="ARBA" id="ARBA00022605"/>
    </source>
</evidence>
<name>A0A0P8W9Z3_9CLOT</name>
<dbReference type="PATRIC" id="fig|36849.3.peg.1970"/>
<dbReference type="PANTHER" id="PTHR21022:SF19">
    <property type="entry name" value="PREPHENATE DEHYDRATASE-RELATED"/>
    <property type="match status" value="1"/>
</dbReference>
<proteinExistence type="predicted"/>
<evidence type="ECO:0000256" key="8">
    <source>
        <dbReference type="ARBA" id="ARBA00047848"/>
    </source>
</evidence>
<dbReference type="EMBL" id="LKET01000029">
    <property type="protein sequence ID" value="KPU44785.1"/>
    <property type="molecule type" value="Genomic_DNA"/>
</dbReference>
<feature type="domain" description="Prephenate dehydratase" evidence="10">
    <location>
        <begin position="4"/>
        <end position="181"/>
    </location>
</feature>
<evidence type="ECO:0000259" key="10">
    <source>
        <dbReference type="PROSITE" id="PS51171"/>
    </source>
</evidence>
<comment type="pathway">
    <text evidence="1">Amino-acid biosynthesis; L-phenylalanine biosynthesis; phenylpyruvate from prephenate: step 1/1.</text>
</comment>
<comment type="catalytic activity">
    <reaction evidence="8">
        <text>prephenate + H(+) = 3-phenylpyruvate + CO2 + H2O</text>
        <dbReference type="Rhea" id="RHEA:21648"/>
        <dbReference type="ChEBI" id="CHEBI:15377"/>
        <dbReference type="ChEBI" id="CHEBI:15378"/>
        <dbReference type="ChEBI" id="CHEBI:16526"/>
        <dbReference type="ChEBI" id="CHEBI:18005"/>
        <dbReference type="ChEBI" id="CHEBI:29934"/>
        <dbReference type="EC" id="4.2.1.51"/>
    </reaction>
</comment>
<feature type="domain" description="ACT" evidence="11">
    <location>
        <begin position="193"/>
        <end position="270"/>
    </location>
</feature>
<keyword evidence="4" id="KW-0028">Amino-acid biosynthesis</keyword>
<dbReference type="Proteomes" id="UP000050326">
    <property type="component" value="Unassembled WGS sequence"/>
</dbReference>
<dbReference type="Pfam" id="PF00800">
    <property type="entry name" value="PDT"/>
    <property type="match status" value="1"/>
</dbReference>
<dbReference type="EC" id="4.2.1.51" evidence="2"/>
<dbReference type="PROSITE" id="PS51671">
    <property type="entry name" value="ACT"/>
    <property type="match status" value="1"/>
</dbReference>
<dbReference type="InterPro" id="IPR045865">
    <property type="entry name" value="ACT-like_dom_sf"/>
</dbReference>
<dbReference type="CDD" id="cd04905">
    <property type="entry name" value="ACT_CM-PDT"/>
    <property type="match status" value="1"/>
</dbReference>
<dbReference type="InterPro" id="IPR008242">
    <property type="entry name" value="Chor_mutase/pphenate_deHydtase"/>
</dbReference>
<dbReference type="FunFam" id="3.40.190.10:FF:000034">
    <property type="entry name" value="Chorismate mutase/prephenate dehydratase"/>
    <property type="match status" value="1"/>
</dbReference>
<evidence type="ECO:0000256" key="1">
    <source>
        <dbReference type="ARBA" id="ARBA00004741"/>
    </source>
</evidence>
<evidence type="ECO:0000256" key="7">
    <source>
        <dbReference type="ARBA" id="ARBA00023239"/>
    </source>
</evidence>
<dbReference type="InterPro" id="IPR001086">
    <property type="entry name" value="Preph_deHydtase"/>
</dbReference>
<dbReference type="RefSeq" id="WP_054874911.1">
    <property type="nucleotide sequence ID" value="NZ_LKET01000029.1"/>
</dbReference>
<gene>
    <name evidence="12" type="primary">pheA</name>
    <name evidence="12" type="ORF">OXPF_18710</name>
</gene>
<feature type="site" description="Essential for prephenate dehydratase activity" evidence="9">
    <location>
        <position position="174"/>
    </location>
</feature>
<evidence type="ECO:0000313" key="13">
    <source>
        <dbReference type="Proteomes" id="UP000050326"/>
    </source>
</evidence>
<evidence type="ECO:0000313" key="12">
    <source>
        <dbReference type="EMBL" id="KPU44785.1"/>
    </source>
</evidence>
<dbReference type="GO" id="GO:0004664">
    <property type="term" value="F:prephenate dehydratase activity"/>
    <property type="evidence" value="ECO:0007669"/>
    <property type="project" value="UniProtKB-EC"/>
</dbReference>
<evidence type="ECO:0000256" key="2">
    <source>
        <dbReference type="ARBA" id="ARBA00013147"/>
    </source>
</evidence>
<evidence type="ECO:0000256" key="5">
    <source>
        <dbReference type="ARBA" id="ARBA00023141"/>
    </source>
</evidence>
<keyword evidence="13" id="KW-1185">Reference proteome</keyword>
<comment type="caution">
    <text evidence="12">The sequence shown here is derived from an EMBL/GenBank/DDBJ whole genome shotgun (WGS) entry which is preliminary data.</text>
</comment>
<dbReference type="OrthoDB" id="9802281at2"/>
<dbReference type="STRING" id="36849.OXPF_18710"/>
<dbReference type="InterPro" id="IPR002912">
    <property type="entry name" value="ACT_dom"/>
</dbReference>
<dbReference type="AlphaFoldDB" id="A0A0P8W9Z3"/>
<evidence type="ECO:0000256" key="9">
    <source>
        <dbReference type="PIRSR" id="PIRSR001500-2"/>
    </source>
</evidence>
<evidence type="ECO:0000259" key="11">
    <source>
        <dbReference type="PROSITE" id="PS51671"/>
    </source>
</evidence>
<dbReference type="PIRSF" id="PIRSF001500">
    <property type="entry name" value="Chor_mut_pdt_Ppr"/>
    <property type="match status" value="1"/>
</dbReference>
<protein>
    <recommendedName>
        <fullName evidence="3">Prephenate dehydratase</fullName>
        <ecNumber evidence="2">4.2.1.51</ecNumber>
    </recommendedName>
</protein>
<dbReference type="PROSITE" id="PS51171">
    <property type="entry name" value="PREPHENATE_DEHYDR_3"/>
    <property type="match status" value="1"/>
</dbReference>